<protein>
    <submittedName>
        <fullName evidence="1">Uncharacterized protein</fullName>
    </submittedName>
</protein>
<name>W7NC46_GIBM7</name>
<reference evidence="1 2" key="1">
    <citation type="journal article" date="2010" name="Nature">
        <title>Comparative genomics reveals mobile pathogenicity chromosomes in Fusarium.</title>
        <authorList>
            <person name="Ma L.J."/>
            <person name="van der Does H.C."/>
            <person name="Borkovich K.A."/>
            <person name="Coleman J.J."/>
            <person name="Daboussi M.J."/>
            <person name="Di Pietro A."/>
            <person name="Dufresne M."/>
            <person name="Freitag M."/>
            <person name="Grabherr M."/>
            <person name="Henrissat B."/>
            <person name="Houterman P.M."/>
            <person name="Kang S."/>
            <person name="Shim W.B."/>
            <person name="Woloshuk C."/>
            <person name="Xie X."/>
            <person name="Xu J.R."/>
            <person name="Antoniw J."/>
            <person name="Baker S.E."/>
            <person name="Bluhm B.H."/>
            <person name="Breakspear A."/>
            <person name="Brown D.W."/>
            <person name="Butchko R.A."/>
            <person name="Chapman S."/>
            <person name="Coulson R."/>
            <person name="Coutinho P.M."/>
            <person name="Danchin E.G."/>
            <person name="Diener A."/>
            <person name="Gale L.R."/>
            <person name="Gardiner D.M."/>
            <person name="Goff S."/>
            <person name="Hammond-Kosack K.E."/>
            <person name="Hilburn K."/>
            <person name="Hua-Van A."/>
            <person name="Jonkers W."/>
            <person name="Kazan K."/>
            <person name="Kodira C.D."/>
            <person name="Koehrsen M."/>
            <person name="Kumar L."/>
            <person name="Lee Y.H."/>
            <person name="Li L."/>
            <person name="Manners J.M."/>
            <person name="Miranda-Saavedra D."/>
            <person name="Mukherjee M."/>
            <person name="Park G."/>
            <person name="Park J."/>
            <person name="Park S.Y."/>
            <person name="Proctor R.H."/>
            <person name="Regev A."/>
            <person name="Ruiz-Roldan M.C."/>
            <person name="Sain D."/>
            <person name="Sakthikumar S."/>
            <person name="Sykes S."/>
            <person name="Schwartz D.C."/>
            <person name="Turgeon B.G."/>
            <person name="Wapinski I."/>
            <person name="Yoder O."/>
            <person name="Young S."/>
            <person name="Zeng Q."/>
            <person name="Zhou S."/>
            <person name="Galagan J."/>
            <person name="Cuomo C.A."/>
            <person name="Kistler H.C."/>
            <person name="Rep M."/>
        </authorList>
    </citation>
    <scope>NUCLEOTIDE SEQUENCE [LARGE SCALE GENOMIC DNA]</scope>
    <source>
        <strain evidence="2">M3125 / FGSC 7600</strain>
    </source>
</reference>
<dbReference type="VEuPathDB" id="FungiDB:FVEG_17230"/>
<dbReference type="AlphaFoldDB" id="W7NC46"/>
<proteinExistence type="predicted"/>
<accession>W7NC46</accession>
<dbReference type="GeneID" id="30074106"/>
<evidence type="ECO:0000313" key="2">
    <source>
        <dbReference type="Proteomes" id="UP000009096"/>
    </source>
</evidence>
<keyword evidence="2" id="KW-1185">Reference proteome</keyword>
<evidence type="ECO:0000313" key="1">
    <source>
        <dbReference type="EMBL" id="EWG54037.1"/>
    </source>
</evidence>
<gene>
    <name evidence="1" type="ORF">FVEG_17230</name>
</gene>
<dbReference type="EMBL" id="CM000581">
    <property type="protein sequence ID" value="EWG54037.1"/>
    <property type="molecule type" value="Genomic_DNA"/>
</dbReference>
<dbReference type="EMBL" id="DS022260">
    <property type="protein sequence ID" value="EWG54037.1"/>
    <property type="molecule type" value="Genomic_DNA"/>
</dbReference>
<dbReference type="RefSeq" id="XP_018760228.1">
    <property type="nucleotide sequence ID" value="XM_018906488.1"/>
</dbReference>
<dbReference type="Proteomes" id="UP000009096">
    <property type="component" value="Chromosome 4"/>
</dbReference>
<dbReference type="KEGG" id="fvr:FVEG_17230"/>
<organism evidence="1 2">
    <name type="scientific">Gibberella moniliformis (strain M3125 / FGSC 7600)</name>
    <name type="common">Maize ear and stalk rot fungus</name>
    <name type="synonym">Fusarium verticillioides</name>
    <dbReference type="NCBI Taxonomy" id="334819"/>
    <lineage>
        <taxon>Eukaryota</taxon>
        <taxon>Fungi</taxon>
        <taxon>Dikarya</taxon>
        <taxon>Ascomycota</taxon>
        <taxon>Pezizomycotina</taxon>
        <taxon>Sordariomycetes</taxon>
        <taxon>Hypocreomycetidae</taxon>
        <taxon>Hypocreales</taxon>
        <taxon>Nectriaceae</taxon>
        <taxon>Fusarium</taxon>
        <taxon>Fusarium fujikuroi species complex</taxon>
    </lineage>
</organism>
<sequence>MPRQHLQFFPQRQNLHFAICLFTPLFPLTSLPSPRDSPRFPRYNIYTVNSTTSTAHFTSMNHAQYRPWDNGCILCIQEPYGAIEDCEIDLLYRHQFVDVWQVFACDIQMPKEGIQIGDIINIEIVDVGWIAVHVVIDCRDGMVVAVDGDCAAAHFVMACLVLGLFRDGLFGLEPWC</sequence>